<gene>
    <name evidence="1" type="ORF">A7Q10_03300</name>
</gene>
<evidence type="ECO:0000313" key="1">
    <source>
        <dbReference type="EMBL" id="TFE73308.1"/>
    </source>
</evidence>
<organism evidence="1 2">
    <name type="scientific">Methylacidiphilum caldifontis</name>
    <dbReference type="NCBI Taxonomy" id="2795386"/>
    <lineage>
        <taxon>Bacteria</taxon>
        <taxon>Pseudomonadati</taxon>
        <taxon>Verrucomicrobiota</taxon>
        <taxon>Methylacidiphilae</taxon>
        <taxon>Methylacidiphilales</taxon>
        <taxon>Methylacidiphilaceae</taxon>
        <taxon>Methylacidiphilum (ex Ratnadevi et al. 2023)</taxon>
    </lineage>
</organism>
<reference evidence="1 2" key="1">
    <citation type="submission" date="2016-05" db="EMBL/GenBank/DDBJ databases">
        <title>Diversity and Homogeneity among Thermoacidophilic Verrucomicrobia Methanotrophs Linked with Geographical Origin.</title>
        <authorList>
            <person name="Erikstad H.-A."/>
            <person name="Smestad N.B."/>
            <person name="Ceballos R.M."/>
            <person name="Birkeland N.-K."/>
        </authorList>
    </citation>
    <scope>NUCLEOTIDE SEQUENCE [LARGE SCALE GENOMIC DNA]</scope>
    <source>
        <strain evidence="1 2">Phi</strain>
    </source>
</reference>
<protein>
    <submittedName>
        <fullName evidence="1">Uncharacterized protein</fullName>
    </submittedName>
</protein>
<proteinExistence type="predicted"/>
<dbReference type="Proteomes" id="UP000297713">
    <property type="component" value="Unassembled WGS sequence"/>
</dbReference>
<dbReference type="EMBL" id="LXQC01000002">
    <property type="protein sequence ID" value="TFE73308.1"/>
    <property type="molecule type" value="Genomic_DNA"/>
</dbReference>
<sequence>MRQYTRAAVDTTLKTGQRRSFGEAKPKDGYALRAILPRPKRRGKPAHLVSKKLTRFKAFEGIS</sequence>
<accession>A0A4Y8PHW0</accession>
<keyword evidence="2" id="KW-1185">Reference proteome</keyword>
<comment type="caution">
    <text evidence="1">The sequence shown here is derived from an EMBL/GenBank/DDBJ whole genome shotgun (WGS) entry which is preliminary data.</text>
</comment>
<evidence type="ECO:0000313" key="2">
    <source>
        <dbReference type="Proteomes" id="UP000297713"/>
    </source>
</evidence>
<name>A0A4Y8PHW0_9BACT</name>
<dbReference type="AlphaFoldDB" id="A0A4Y8PHW0"/>